<feature type="domain" description="ARID" evidence="8">
    <location>
        <begin position="39"/>
        <end position="131"/>
    </location>
</feature>
<dbReference type="PROSITE" id="PS51011">
    <property type="entry name" value="ARID"/>
    <property type="match status" value="1"/>
</dbReference>
<sequence>MGRTQDTPLSVASYDVTQVSSAMSQEGTQKGVTMEGEEEMSEETFLKELYAFMKNRDTPIERIPHLGFKQIDLFVMFKTVQSMGGYNQVTAHQLWKQVYNKLGGNPRSTSAATCTRRHYEKLILPYECYLRGEDDKTLTPPRQQKRLRYPHDDEVMRGGKRSAAYGQMHTMRQSPHDFFADRIRIIPMPMNLTQCFPSNNPPLPVYLPLSPTMSPHQALYLSPPPEVSEQPRQHLEHLRALAHDYMSSSGWAEPLNLSCKGQGLGTICQQPSSFTPTRNKKVPKFLNEVSPLYSASSVAKDEGPEMSDTEMASGKPGLAPQGTSPLRAQVIDLTSSSSSKNIAPAVKEAAFDHLHLQKYGPTLQDAFTSKLQEKVQSKEEGKDPKPSQSPLNLSCSTMTPPKESTGRMEIQIPLALLQDWIKGNLISGFQQMANALPLQSSRSQLSGEGAGAERQVNVEAQPMRNSPPNLSFHDDPRDRWGTSEKNSKNSPEEEDKNITRPFSKESQTTNHDHYTSTSYRHHPLTPGIKAKELEPGKECRGGSAQHHAEVFPKSVMGSNPFPRVVLQNKNCVAQKSPPMGMTESQDLTLTRGRSQVQAMPMQSSLGPSGQEKGSTGPLSLTYRSDASQSSTSPTRPGPCGRPQSMNGSSTIFMVNPSSSSVLPLTHEEYMKLRRLISSSP</sequence>
<comment type="subcellular location">
    <subcellularLocation>
        <location evidence="1">Nucleus</location>
    </subcellularLocation>
</comment>
<protein>
    <recommendedName>
        <fullName evidence="8">ARID domain-containing protein</fullName>
    </recommendedName>
</protein>
<feature type="region of interest" description="Disordered" evidence="7">
    <location>
        <begin position="458"/>
        <end position="527"/>
    </location>
</feature>
<feature type="compositionally biased region" description="Basic and acidic residues" evidence="7">
    <location>
        <begin position="472"/>
        <end position="491"/>
    </location>
</feature>
<dbReference type="FunFam" id="1.10.150.60:FF:000004">
    <property type="entry name" value="AT-rich interactive domain-containing protein 5B"/>
    <property type="match status" value="1"/>
</dbReference>
<gene>
    <name evidence="9" type="ORF">JZ751_012401</name>
</gene>
<evidence type="ECO:0000313" key="10">
    <source>
        <dbReference type="Proteomes" id="UP000824540"/>
    </source>
</evidence>
<keyword evidence="5" id="KW-0804">Transcription</keyword>
<evidence type="ECO:0000256" key="1">
    <source>
        <dbReference type="ARBA" id="ARBA00004123"/>
    </source>
</evidence>
<dbReference type="Pfam" id="PF01388">
    <property type="entry name" value="ARID"/>
    <property type="match status" value="1"/>
</dbReference>
<keyword evidence="2" id="KW-0805">Transcription regulation</keyword>
<feature type="compositionally biased region" description="Polar residues" evidence="7">
    <location>
        <begin position="643"/>
        <end position="652"/>
    </location>
</feature>
<evidence type="ECO:0000256" key="7">
    <source>
        <dbReference type="SAM" id="MobiDB-lite"/>
    </source>
</evidence>
<dbReference type="GO" id="GO:0000976">
    <property type="term" value="F:transcription cis-regulatory region binding"/>
    <property type="evidence" value="ECO:0007669"/>
    <property type="project" value="TreeGrafter"/>
</dbReference>
<evidence type="ECO:0000313" key="9">
    <source>
        <dbReference type="EMBL" id="KAG9354277.1"/>
    </source>
</evidence>
<evidence type="ECO:0000256" key="2">
    <source>
        <dbReference type="ARBA" id="ARBA00023015"/>
    </source>
</evidence>
<evidence type="ECO:0000259" key="8">
    <source>
        <dbReference type="PROSITE" id="PS51011"/>
    </source>
</evidence>
<dbReference type="GO" id="GO:0006357">
    <property type="term" value="P:regulation of transcription by RNA polymerase II"/>
    <property type="evidence" value="ECO:0007669"/>
    <property type="project" value="TreeGrafter"/>
</dbReference>
<feature type="region of interest" description="Disordered" evidence="7">
    <location>
        <begin position="297"/>
        <end position="321"/>
    </location>
</feature>
<dbReference type="InterPro" id="IPR051232">
    <property type="entry name" value="ARID/SWI1_ChromRemod"/>
</dbReference>
<accession>A0A8T2PS88</accession>
<dbReference type="InterPro" id="IPR001606">
    <property type="entry name" value="ARID_dom"/>
</dbReference>
<dbReference type="CDD" id="cd16869">
    <property type="entry name" value="ARID_ARID5"/>
    <property type="match status" value="1"/>
</dbReference>
<name>A0A8T2PS88_9TELE</name>
<organism evidence="9 10">
    <name type="scientific">Albula glossodonta</name>
    <name type="common">roundjaw bonefish</name>
    <dbReference type="NCBI Taxonomy" id="121402"/>
    <lineage>
        <taxon>Eukaryota</taxon>
        <taxon>Metazoa</taxon>
        <taxon>Chordata</taxon>
        <taxon>Craniata</taxon>
        <taxon>Vertebrata</taxon>
        <taxon>Euteleostomi</taxon>
        <taxon>Actinopterygii</taxon>
        <taxon>Neopterygii</taxon>
        <taxon>Teleostei</taxon>
        <taxon>Albuliformes</taxon>
        <taxon>Albulidae</taxon>
        <taxon>Albula</taxon>
    </lineage>
</organism>
<dbReference type="GO" id="GO:0005634">
    <property type="term" value="C:nucleus"/>
    <property type="evidence" value="ECO:0007669"/>
    <property type="project" value="UniProtKB-SubCell"/>
</dbReference>
<evidence type="ECO:0000256" key="3">
    <source>
        <dbReference type="ARBA" id="ARBA00023125"/>
    </source>
</evidence>
<proteinExistence type="predicted"/>
<feature type="region of interest" description="Disordered" evidence="7">
    <location>
        <begin position="371"/>
        <end position="405"/>
    </location>
</feature>
<reference evidence="9" key="1">
    <citation type="thesis" date="2021" institute="BYU ScholarsArchive" country="Provo, UT, USA">
        <title>Applications of and Algorithms for Genome Assembly and Genomic Analyses with an Emphasis on Marine Teleosts.</title>
        <authorList>
            <person name="Pickett B.D."/>
        </authorList>
    </citation>
    <scope>NUCLEOTIDE SEQUENCE</scope>
    <source>
        <strain evidence="9">HI-2016</strain>
    </source>
</reference>
<keyword evidence="4" id="KW-0010">Activator</keyword>
<evidence type="ECO:0000256" key="4">
    <source>
        <dbReference type="ARBA" id="ARBA00023159"/>
    </source>
</evidence>
<feature type="compositionally biased region" description="Polar residues" evidence="7">
    <location>
        <begin position="582"/>
        <end position="634"/>
    </location>
</feature>
<evidence type="ECO:0000256" key="5">
    <source>
        <dbReference type="ARBA" id="ARBA00023163"/>
    </source>
</evidence>
<feature type="compositionally biased region" description="Basic and acidic residues" evidence="7">
    <location>
        <begin position="371"/>
        <end position="385"/>
    </location>
</feature>
<dbReference type="SMART" id="SM01014">
    <property type="entry name" value="ARID"/>
    <property type="match status" value="1"/>
</dbReference>
<dbReference type="OrthoDB" id="1938591at2759"/>
<keyword evidence="3" id="KW-0238">DNA-binding</keyword>
<feature type="compositionally biased region" description="Polar residues" evidence="7">
    <location>
        <begin position="386"/>
        <end position="399"/>
    </location>
</feature>
<evidence type="ECO:0000256" key="6">
    <source>
        <dbReference type="ARBA" id="ARBA00023242"/>
    </source>
</evidence>
<dbReference type="Gene3D" id="1.10.150.60">
    <property type="entry name" value="ARID DNA-binding domain"/>
    <property type="match status" value="1"/>
</dbReference>
<dbReference type="SMART" id="SM00501">
    <property type="entry name" value="BRIGHT"/>
    <property type="match status" value="1"/>
</dbReference>
<dbReference type="EMBL" id="JAFBMS010000003">
    <property type="protein sequence ID" value="KAG9354277.1"/>
    <property type="molecule type" value="Genomic_DNA"/>
</dbReference>
<feature type="region of interest" description="Disordered" evidence="7">
    <location>
        <begin position="574"/>
        <end position="652"/>
    </location>
</feature>
<dbReference type="SUPFAM" id="SSF46774">
    <property type="entry name" value="ARID-like"/>
    <property type="match status" value="1"/>
</dbReference>
<dbReference type="AlphaFoldDB" id="A0A8T2PS88"/>
<keyword evidence="10" id="KW-1185">Reference proteome</keyword>
<dbReference type="PANTHER" id="PTHR13964">
    <property type="entry name" value="RBP-RELATED"/>
    <property type="match status" value="1"/>
</dbReference>
<dbReference type="InterPro" id="IPR036431">
    <property type="entry name" value="ARID_dom_sf"/>
</dbReference>
<comment type="caution">
    <text evidence="9">The sequence shown here is derived from an EMBL/GenBank/DDBJ whole genome shotgun (WGS) entry which is preliminary data.</text>
</comment>
<dbReference type="Proteomes" id="UP000824540">
    <property type="component" value="Unassembled WGS sequence"/>
</dbReference>
<dbReference type="PANTHER" id="PTHR13964:SF25">
    <property type="entry name" value="AT-RICH INTERACTIVE DOMAIN-CONTAINING PROTEIN 5A"/>
    <property type="match status" value="1"/>
</dbReference>
<keyword evidence="6" id="KW-0539">Nucleus</keyword>